<evidence type="ECO:0000313" key="2">
    <source>
        <dbReference type="EMBL" id="MPV38348.1"/>
    </source>
</evidence>
<proteinExistence type="predicted"/>
<evidence type="ECO:0000313" key="3">
    <source>
        <dbReference type="Proteomes" id="UP000437709"/>
    </source>
</evidence>
<evidence type="ECO:0000256" key="1">
    <source>
        <dbReference type="SAM" id="SignalP"/>
    </source>
</evidence>
<comment type="caution">
    <text evidence="2">The sequence shown here is derived from an EMBL/GenBank/DDBJ whole genome shotgun (WGS) entry which is preliminary data.</text>
</comment>
<dbReference type="OrthoDB" id="5147169at2"/>
<dbReference type="SUPFAM" id="SSF109998">
    <property type="entry name" value="Triger factor/SurA peptide-binding domain-like"/>
    <property type="match status" value="1"/>
</dbReference>
<dbReference type="Proteomes" id="UP000437709">
    <property type="component" value="Unassembled WGS sequence"/>
</dbReference>
<feature type="signal peptide" evidence="1">
    <location>
        <begin position="1"/>
        <end position="24"/>
    </location>
</feature>
<name>A0A6N7EMJ0_9MICO</name>
<keyword evidence="1" id="KW-0732">Signal</keyword>
<reference evidence="2 3" key="1">
    <citation type="submission" date="2019-10" db="EMBL/GenBank/DDBJ databases">
        <title>Georgenia wutianyii sp. nov. and Georgenia yuyongxinii sp. nov. isolated from plateau pika (Ochotona curzoniae) in the Qinghai-Tibet plateau of China.</title>
        <authorList>
            <person name="Tian Z."/>
        </authorList>
    </citation>
    <scope>NUCLEOTIDE SEQUENCE [LARGE SCALE GENOMIC DNA]</scope>
    <source>
        <strain evidence="2 3">JCM 19765</strain>
    </source>
</reference>
<gene>
    <name evidence="2" type="ORF">GB881_15090</name>
</gene>
<feature type="chain" id="PRO_5039541747" description="SurA N-terminal domain-containing protein" evidence="1">
    <location>
        <begin position="25"/>
        <end position="186"/>
    </location>
</feature>
<dbReference type="AlphaFoldDB" id="A0A6N7EMJ0"/>
<dbReference type="RefSeq" id="WP_152196809.1">
    <property type="nucleotide sequence ID" value="NZ_VUKD01000008.1"/>
</dbReference>
<sequence length="186" mass="19305">MATLRPTLLLRPVVAAAAAGLALAGCAAQPGTAATVNGVTISENAVDDATGEYVAFSGQETAPVVILNTLVQAELLTPIANEAGYAVSDAEVEQFFLEQAVMLGNAELPENSSDAFIDLGRFLMQYNEVSSSPDAEAVLTQLGTELTEADLEVNPRYGELTEEGSIVPTTHEWIAQPTGEAAQPAG</sequence>
<dbReference type="EMBL" id="WHPC01000075">
    <property type="protein sequence ID" value="MPV38348.1"/>
    <property type="molecule type" value="Genomic_DNA"/>
</dbReference>
<accession>A0A6N7EMJ0</accession>
<protein>
    <recommendedName>
        <fullName evidence="4">SurA N-terminal domain-containing protein</fullName>
    </recommendedName>
</protein>
<keyword evidence="3" id="KW-1185">Reference proteome</keyword>
<evidence type="ECO:0008006" key="4">
    <source>
        <dbReference type="Google" id="ProtNLM"/>
    </source>
</evidence>
<dbReference type="InterPro" id="IPR027304">
    <property type="entry name" value="Trigger_fact/SurA_dom_sf"/>
</dbReference>
<dbReference type="PROSITE" id="PS51257">
    <property type="entry name" value="PROKAR_LIPOPROTEIN"/>
    <property type="match status" value="1"/>
</dbReference>
<organism evidence="2 3">
    <name type="scientific">Georgenia subflava</name>
    <dbReference type="NCBI Taxonomy" id="1622177"/>
    <lineage>
        <taxon>Bacteria</taxon>
        <taxon>Bacillati</taxon>
        <taxon>Actinomycetota</taxon>
        <taxon>Actinomycetes</taxon>
        <taxon>Micrococcales</taxon>
        <taxon>Bogoriellaceae</taxon>
        <taxon>Georgenia</taxon>
    </lineage>
</organism>